<gene>
    <name evidence="2" type="ORF">EI427_18185</name>
</gene>
<proteinExistence type="predicted"/>
<dbReference type="PROSITE" id="PS51257">
    <property type="entry name" value="PROKAR_LIPOPROTEIN"/>
    <property type="match status" value="1"/>
</dbReference>
<reference evidence="2 3" key="1">
    <citation type="submission" date="2018-12" db="EMBL/GenBank/DDBJ databases">
        <title>Flammeovirga pectinis sp. nov., isolated from the gut of the Korean scallop, Patinopecten yessoensis.</title>
        <authorList>
            <person name="Bae J.-W."/>
            <person name="Jeong Y.-S."/>
            <person name="Kang W."/>
        </authorList>
    </citation>
    <scope>NUCLEOTIDE SEQUENCE [LARGE SCALE GENOMIC DNA]</scope>
    <source>
        <strain evidence="2 3">L12M1</strain>
    </source>
</reference>
<keyword evidence="3" id="KW-1185">Reference proteome</keyword>
<accession>A0A3Q9FNU7</accession>
<dbReference type="Proteomes" id="UP000267268">
    <property type="component" value="Chromosome 1"/>
</dbReference>
<dbReference type="Gene3D" id="3.40.30.10">
    <property type="entry name" value="Glutaredoxin"/>
    <property type="match status" value="1"/>
</dbReference>
<dbReference type="KEGG" id="fll:EI427_18185"/>
<evidence type="ECO:0000313" key="3">
    <source>
        <dbReference type="Proteomes" id="UP000267268"/>
    </source>
</evidence>
<protein>
    <submittedName>
        <fullName evidence="2">TlpA family protein disulfide reductase</fullName>
    </submittedName>
</protein>
<dbReference type="PROSITE" id="PS51352">
    <property type="entry name" value="THIOREDOXIN_2"/>
    <property type="match status" value="1"/>
</dbReference>
<dbReference type="RefSeq" id="WP_126617436.1">
    <property type="nucleotide sequence ID" value="NZ_CP034562.1"/>
</dbReference>
<dbReference type="InterPro" id="IPR013740">
    <property type="entry name" value="Redoxin"/>
</dbReference>
<dbReference type="SUPFAM" id="SSF52833">
    <property type="entry name" value="Thioredoxin-like"/>
    <property type="match status" value="1"/>
</dbReference>
<dbReference type="PANTHER" id="PTHR42852:SF17">
    <property type="entry name" value="THIOREDOXIN-LIKE PROTEIN HI_1115"/>
    <property type="match status" value="1"/>
</dbReference>
<evidence type="ECO:0000313" key="2">
    <source>
        <dbReference type="EMBL" id="AZQ64088.1"/>
    </source>
</evidence>
<dbReference type="OrthoDB" id="6399635at2"/>
<sequence length="437" mass="51358">MRKSIIILFTFLSTLLSCQTQQKTTIKIKTDAQHVTVKSLKENIINSDTLLSSSQGIYHIDIKEPQYITIEIDDQFLSVYSSPYSQIEIEHDNTGINFKGDYKRFNTALYKLRQIDKSDYFFETNLPINQYYQYRDSIDQLIKNISVHELNNNEKELFDLEVKTYQLLSKFNAILVRDYINKENNFTNQEEEILLKEIFNQNKYLDTGSGPYESLSTGLMYTFLDFREREVKTNPFENTIDNVNIPSNILEVIQSIAIKVLLQSTSDITLIDQTILNYQQKFPSSPYIEEFKNDYQDYVKLKKGEQAKDIIAFNSKGDSVSLFTYKEQILILDVWATWCPPCLKAFEGINELEQKYSNKNISFLKVSIDNDFEKWKKSKYVEEGNHHYNIPRTSLNSFFNDYRIKTISRYIIIDKHRRIINAHAKLNELDSIIQNNI</sequence>
<name>A0A3Q9FNU7_9BACT</name>
<feature type="domain" description="Thioredoxin" evidence="1">
    <location>
        <begin position="301"/>
        <end position="437"/>
    </location>
</feature>
<dbReference type="InterPro" id="IPR036249">
    <property type="entry name" value="Thioredoxin-like_sf"/>
</dbReference>
<dbReference type="Pfam" id="PF08534">
    <property type="entry name" value="Redoxin"/>
    <property type="match status" value="1"/>
</dbReference>
<organism evidence="2 3">
    <name type="scientific">Flammeovirga pectinis</name>
    <dbReference type="NCBI Taxonomy" id="2494373"/>
    <lineage>
        <taxon>Bacteria</taxon>
        <taxon>Pseudomonadati</taxon>
        <taxon>Bacteroidota</taxon>
        <taxon>Cytophagia</taxon>
        <taxon>Cytophagales</taxon>
        <taxon>Flammeovirgaceae</taxon>
        <taxon>Flammeovirga</taxon>
    </lineage>
</organism>
<dbReference type="AlphaFoldDB" id="A0A3Q9FNU7"/>
<dbReference type="GO" id="GO:0016491">
    <property type="term" value="F:oxidoreductase activity"/>
    <property type="evidence" value="ECO:0007669"/>
    <property type="project" value="InterPro"/>
</dbReference>
<dbReference type="PANTHER" id="PTHR42852">
    <property type="entry name" value="THIOL:DISULFIDE INTERCHANGE PROTEIN DSBE"/>
    <property type="match status" value="1"/>
</dbReference>
<dbReference type="InterPro" id="IPR013766">
    <property type="entry name" value="Thioredoxin_domain"/>
</dbReference>
<evidence type="ECO:0000259" key="1">
    <source>
        <dbReference type="PROSITE" id="PS51352"/>
    </source>
</evidence>
<dbReference type="CDD" id="cd02966">
    <property type="entry name" value="TlpA_like_family"/>
    <property type="match status" value="1"/>
</dbReference>
<dbReference type="InterPro" id="IPR050553">
    <property type="entry name" value="Thioredoxin_ResA/DsbE_sf"/>
</dbReference>
<dbReference type="EMBL" id="CP034562">
    <property type="protein sequence ID" value="AZQ64088.1"/>
    <property type="molecule type" value="Genomic_DNA"/>
</dbReference>